<reference evidence="2" key="1">
    <citation type="submission" date="2018-07" db="EMBL/GenBank/DDBJ databases">
        <title>Genome assembly of strain Ka43.</title>
        <authorList>
            <person name="Kukolya J."/>
            <person name="Nagy I."/>
            <person name="Horvath B."/>
            <person name="Toth A."/>
        </authorList>
    </citation>
    <scope>NUCLEOTIDE SEQUENCE</scope>
    <source>
        <strain evidence="2">KB43</strain>
    </source>
</reference>
<accession>A0A928V136</accession>
<comment type="caution">
    <text evidence="2">The sequence shown here is derived from an EMBL/GenBank/DDBJ whole genome shotgun (WGS) entry which is preliminary data.</text>
</comment>
<dbReference type="SUPFAM" id="SSF159894">
    <property type="entry name" value="YgaC/TfoX-N like"/>
    <property type="match status" value="1"/>
</dbReference>
<feature type="domain" description="TfoX N-terminal" evidence="1">
    <location>
        <begin position="13"/>
        <end position="102"/>
    </location>
</feature>
<gene>
    <name evidence="2" type="ORF">C4F51_01430</name>
</gene>
<dbReference type="Proteomes" id="UP000652567">
    <property type="component" value="Unassembled WGS sequence"/>
</dbReference>
<dbReference type="InterPro" id="IPR007076">
    <property type="entry name" value="TfoX_N"/>
</dbReference>
<organism evidence="2 3">
    <name type="scientific">Cellvibrio polysaccharolyticus</name>
    <dbReference type="NCBI Taxonomy" id="2082724"/>
    <lineage>
        <taxon>Bacteria</taxon>
        <taxon>Pseudomonadati</taxon>
        <taxon>Pseudomonadota</taxon>
        <taxon>Gammaproteobacteria</taxon>
        <taxon>Cellvibrionales</taxon>
        <taxon>Cellvibrionaceae</taxon>
        <taxon>Cellvibrio</taxon>
    </lineage>
</organism>
<dbReference type="AlphaFoldDB" id="A0A928V136"/>
<name>A0A928V136_9GAMM</name>
<dbReference type="Gene3D" id="3.30.1460.30">
    <property type="entry name" value="YgaC/TfoX-N like chaperone"/>
    <property type="match status" value="1"/>
</dbReference>
<evidence type="ECO:0000313" key="2">
    <source>
        <dbReference type="EMBL" id="MBE8715848.1"/>
    </source>
</evidence>
<keyword evidence="3" id="KW-1185">Reference proteome</keyword>
<evidence type="ECO:0000259" key="1">
    <source>
        <dbReference type="Pfam" id="PF04993"/>
    </source>
</evidence>
<evidence type="ECO:0000313" key="3">
    <source>
        <dbReference type="Proteomes" id="UP000652567"/>
    </source>
</evidence>
<protein>
    <recommendedName>
        <fullName evidence="1">TfoX N-terminal domain-containing protein</fullName>
    </recommendedName>
</protein>
<dbReference type="RefSeq" id="WP_193906497.1">
    <property type="nucleotide sequence ID" value="NZ_PRDL01000001.1"/>
</dbReference>
<proteinExistence type="predicted"/>
<dbReference type="Pfam" id="PF04993">
    <property type="entry name" value="TfoX_N"/>
    <property type="match status" value="1"/>
</dbReference>
<sequence>MAVSTFFLVHTIERFSKLQPVTYRRIFNGYGVYHQGAQFAILLNDQIYFRADEESWCFYEEHAFTPFASHLMDDLPCNFYRVPAESLSDLDSLEYWMLIAIESTRRSCGGEVTDGRLTAAR</sequence>
<dbReference type="EMBL" id="PRDL01000001">
    <property type="protein sequence ID" value="MBE8715848.1"/>
    <property type="molecule type" value="Genomic_DNA"/>
</dbReference>